<accession>A0A8C6UFS9</accession>
<sequence>MAPSRHTPGGLPWQHDRKRGVAMIALFSSDHVTTSVAKFFCLRQSLSYSSFIFHLVLCRGAIAPIFNVLQITTPELTTSTNVLKYAHNRLVCIALLATYGRPPDGVA</sequence>
<dbReference type="Proteomes" id="UP000694523">
    <property type="component" value="Unplaced"/>
</dbReference>
<dbReference type="Ensembl" id="ENSNMLT00000038432.1">
    <property type="protein sequence ID" value="ENSNMLP00000034495.1"/>
    <property type="gene ID" value="ENSNMLG00000021470.1"/>
</dbReference>
<proteinExistence type="predicted"/>
<reference evidence="1" key="1">
    <citation type="submission" date="2025-08" db="UniProtKB">
        <authorList>
            <consortium name="Ensembl"/>
        </authorList>
    </citation>
    <scope>IDENTIFICATION</scope>
</reference>
<dbReference type="AlphaFoldDB" id="A0A8C6UFS9"/>
<evidence type="ECO:0000313" key="2">
    <source>
        <dbReference type="Proteomes" id="UP000694523"/>
    </source>
</evidence>
<reference evidence="1" key="2">
    <citation type="submission" date="2025-09" db="UniProtKB">
        <authorList>
            <consortium name="Ensembl"/>
        </authorList>
    </citation>
    <scope>IDENTIFICATION</scope>
</reference>
<evidence type="ECO:0000313" key="1">
    <source>
        <dbReference type="Ensembl" id="ENSNMLP00000034495.1"/>
    </source>
</evidence>
<protein>
    <submittedName>
        <fullName evidence="1">Uncharacterized protein</fullName>
    </submittedName>
</protein>
<keyword evidence="2" id="KW-1185">Reference proteome</keyword>
<name>A0A8C6UFS9_9GOBI</name>
<organism evidence="1 2">
    <name type="scientific">Neogobius melanostomus</name>
    <name type="common">round goby</name>
    <dbReference type="NCBI Taxonomy" id="47308"/>
    <lineage>
        <taxon>Eukaryota</taxon>
        <taxon>Metazoa</taxon>
        <taxon>Chordata</taxon>
        <taxon>Craniata</taxon>
        <taxon>Vertebrata</taxon>
        <taxon>Euteleostomi</taxon>
        <taxon>Actinopterygii</taxon>
        <taxon>Neopterygii</taxon>
        <taxon>Teleostei</taxon>
        <taxon>Neoteleostei</taxon>
        <taxon>Acanthomorphata</taxon>
        <taxon>Gobiaria</taxon>
        <taxon>Gobiiformes</taxon>
        <taxon>Gobioidei</taxon>
        <taxon>Gobiidae</taxon>
        <taxon>Benthophilinae</taxon>
        <taxon>Neogobiini</taxon>
        <taxon>Neogobius</taxon>
    </lineage>
</organism>